<evidence type="ECO:0000313" key="5">
    <source>
        <dbReference type="Proteomes" id="UP000269692"/>
    </source>
</evidence>
<comment type="caution">
    <text evidence="4">The sequence shown here is derived from an EMBL/GenBank/DDBJ whole genome shotgun (WGS) entry which is preliminary data.</text>
</comment>
<dbReference type="SUPFAM" id="SSF53271">
    <property type="entry name" value="PRTase-like"/>
    <property type="match status" value="1"/>
</dbReference>
<dbReference type="EMBL" id="RCTF01000001">
    <property type="protein sequence ID" value="RLP81866.1"/>
    <property type="molecule type" value="Genomic_DNA"/>
</dbReference>
<dbReference type="PANTHER" id="PTHR47505">
    <property type="entry name" value="DNA UTILIZATION PROTEIN YHGH"/>
    <property type="match status" value="1"/>
</dbReference>
<dbReference type="RefSeq" id="WP_121621680.1">
    <property type="nucleotide sequence ID" value="NZ_JACIIW010000004.1"/>
</dbReference>
<evidence type="ECO:0000313" key="4">
    <source>
        <dbReference type="EMBL" id="RLP81866.1"/>
    </source>
</evidence>
<proteinExistence type="inferred from homology"/>
<accession>A0A3L7AMZ6</accession>
<reference evidence="4 5" key="1">
    <citation type="submission" date="2018-10" db="EMBL/GenBank/DDBJ databases">
        <title>Xanthobacter tagetidis genome sequencing and assembly.</title>
        <authorList>
            <person name="Maclea K.S."/>
            <person name="Goen A.E."/>
            <person name="Fatima S.A."/>
        </authorList>
    </citation>
    <scope>NUCLEOTIDE SEQUENCE [LARGE SCALE GENOMIC DNA]</scope>
    <source>
        <strain evidence="4 5">ATCC 700314</strain>
    </source>
</reference>
<dbReference type="InterPro" id="IPR051910">
    <property type="entry name" value="ComF/GntX_DNA_util-trans"/>
</dbReference>
<dbReference type="CDD" id="cd06223">
    <property type="entry name" value="PRTases_typeI"/>
    <property type="match status" value="1"/>
</dbReference>
<organism evidence="4 5">
    <name type="scientific">Xanthobacter tagetidis</name>
    <dbReference type="NCBI Taxonomy" id="60216"/>
    <lineage>
        <taxon>Bacteria</taxon>
        <taxon>Pseudomonadati</taxon>
        <taxon>Pseudomonadota</taxon>
        <taxon>Alphaproteobacteria</taxon>
        <taxon>Hyphomicrobiales</taxon>
        <taxon>Xanthobacteraceae</taxon>
        <taxon>Xanthobacter</taxon>
    </lineage>
</organism>
<dbReference type="AlphaFoldDB" id="A0A3L7AMZ6"/>
<protein>
    <submittedName>
        <fullName evidence="4">ComF family protein</fullName>
    </submittedName>
</protein>
<dbReference type="Gene3D" id="3.40.50.2020">
    <property type="match status" value="1"/>
</dbReference>
<dbReference type="PANTHER" id="PTHR47505:SF1">
    <property type="entry name" value="DNA UTILIZATION PROTEIN YHGH"/>
    <property type="match status" value="1"/>
</dbReference>
<dbReference type="Proteomes" id="UP000269692">
    <property type="component" value="Unassembled WGS sequence"/>
</dbReference>
<gene>
    <name evidence="4" type="ORF">D9R14_02430</name>
</gene>
<dbReference type="Pfam" id="PF18912">
    <property type="entry name" value="DZR_2"/>
    <property type="match status" value="1"/>
</dbReference>
<dbReference type="InterPro" id="IPR000836">
    <property type="entry name" value="PRTase_dom"/>
</dbReference>
<evidence type="ECO:0000259" key="3">
    <source>
        <dbReference type="Pfam" id="PF18912"/>
    </source>
</evidence>
<feature type="domain" description="Phosphoribosyltransferase" evidence="2">
    <location>
        <begin position="156"/>
        <end position="248"/>
    </location>
</feature>
<dbReference type="InterPro" id="IPR029057">
    <property type="entry name" value="PRTase-like"/>
</dbReference>
<feature type="domain" description="Double zinc ribbon" evidence="3">
    <location>
        <begin position="23"/>
        <end position="68"/>
    </location>
</feature>
<keyword evidence="5" id="KW-1185">Reference proteome</keyword>
<sequence>MGLSSSRVSRAAGALRRLGGGLLGLALPPTCISCGAVTGVAGGLCGACWGTMAFVTRPYCARTGAPFAFDAGATLSAAAASDPPAFDRARAAVLFEGVARDLVHNLKYADRLDLARPMARLMRQAGSELLADAQMLVPVPLHPLRLWRRRFNQAALLARHIARDSAVPARVDLLERTRGTPSQTALSRTQRRANVAGAFAVRRTAASAVAGARVVIVDDVYTTGATLDACAIALRRAGAARVDALTFARVVEMG</sequence>
<evidence type="ECO:0000256" key="1">
    <source>
        <dbReference type="ARBA" id="ARBA00008007"/>
    </source>
</evidence>
<dbReference type="OrthoDB" id="9779910at2"/>
<name>A0A3L7AMZ6_9HYPH</name>
<dbReference type="Pfam" id="PF00156">
    <property type="entry name" value="Pribosyltran"/>
    <property type="match status" value="1"/>
</dbReference>
<comment type="similarity">
    <text evidence="1">Belongs to the ComF/GntX family.</text>
</comment>
<evidence type="ECO:0000259" key="2">
    <source>
        <dbReference type="Pfam" id="PF00156"/>
    </source>
</evidence>
<dbReference type="InterPro" id="IPR044005">
    <property type="entry name" value="DZR_2"/>
</dbReference>